<dbReference type="AlphaFoldDB" id="A0A7Y6BUH8"/>
<sequence length="56" mass="6228">MTLLVPSDLYNGWFSVPVSTAHIEVDYAIMNALVQKLPQEYTLPDPEAMAIMSSND</sequence>
<keyword evidence="2" id="KW-1185">Reference proteome</keyword>
<dbReference type="Proteomes" id="UP000526125">
    <property type="component" value="Unassembled WGS sequence"/>
</dbReference>
<evidence type="ECO:0000313" key="1">
    <source>
        <dbReference type="EMBL" id="NUU75119.1"/>
    </source>
</evidence>
<evidence type="ECO:0000313" key="2">
    <source>
        <dbReference type="Proteomes" id="UP000526125"/>
    </source>
</evidence>
<proteinExistence type="predicted"/>
<accession>A0A7Y6BUH8</accession>
<dbReference type="EMBL" id="JABMCB010000166">
    <property type="protein sequence ID" value="NUU75119.1"/>
    <property type="molecule type" value="Genomic_DNA"/>
</dbReference>
<dbReference type="RefSeq" id="WP_175394968.1">
    <property type="nucleotide sequence ID" value="NZ_JABMCB010000166.1"/>
</dbReference>
<comment type="caution">
    <text evidence="1">The sequence shown here is derived from an EMBL/GenBank/DDBJ whole genome shotgun (WGS) entry which is preliminary data.</text>
</comment>
<organism evidence="1 2">
    <name type="scientific">Paenibacillus xylanilyticus</name>
    <dbReference type="NCBI Taxonomy" id="248903"/>
    <lineage>
        <taxon>Bacteria</taxon>
        <taxon>Bacillati</taxon>
        <taxon>Bacillota</taxon>
        <taxon>Bacilli</taxon>
        <taxon>Bacillales</taxon>
        <taxon>Paenibacillaceae</taxon>
        <taxon>Paenibacillus</taxon>
    </lineage>
</organism>
<name>A0A7Y6BUH8_9BACL</name>
<gene>
    <name evidence="1" type="ORF">HP552_07680</name>
</gene>
<protein>
    <submittedName>
        <fullName evidence="1">Uncharacterized protein</fullName>
    </submittedName>
</protein>
<reference evidence="1 2" key="1">
    <citation type="submission" date="2020-05" db="EMBL/GenBank/DDBJ databases">
        <title>Genome Sequencing of Type Strains.</title>
        <authorList>
            <person name="Lemaire J.F."/>
            <person name="Inderbitzin P."/>
            <person name="Gregorio O.A."/>
            <person name="Collins S.B."/>
            <person name="Wespe N."/>
            <person name="Knight-Connoni V."/>
        </authorList>
    </citation>
    <scope>NUCLEOTIDE SEQUENCE [LARGE SCALE GENOMIC DNA]</scope>
    <source>
        <strain evidence="1 2">LMG 21957</strain>
    </source>
</reference>